<dbReference type="OrthoDB" id="546783at2759"/>
<protein>
    <submittedName>
        <fullName evidence="2">Uncharacterized protein</fullName>
    </submittedName>
</protein>
<feature type="compositionally biased region" description="Gly residues" evidence="1">
    <location>
        <begin position="362"/>
        <end position="373"/>
    </location>
</feature>
<feature type="region of interest" description="Disordered" evidence="1">
    <location>
        <begin position="318"/>
        <end position="422"/>
    </location>
</feature>
<comment type="caution">
    <text evidence="2">The sequence shown here is derived from an EMBL/GenBank/DDBJ whole genome shotgun (WGS) entry which is preliminary data.</text>
</comment>
<reference evidence="2 3" key="1">
    <citation type="journal article" date="2017" name="Mol. Biol. Evol.">
        <title>The 4-celled Tetrabaena socialis nuclear genome reveals the essential components for genetic control of cell number at the origin of multicellularity in the volvocine lineage.</title>
        <authorList>
            <person name="Featherston J."/>
            <person name="Arakaki Y."/>
            <person name="Hanschen E.R."/>
            <person name="Ferris P.J."/>
            <person name="Michod R.E."/>
            <person name="Olson B.J.S.C."/>
            <person name="Nozaki H."/>
            <person name="Durand P.M."/>
        </authorList>
    </citation>
    <scope>NUCLEOTIDE SEQUENCE [LARGE SCALE GENOMIC DNA]</scope>
    <source>
        <strain evidence="2 3">NIES-571</strain>
    </source>
</reference>
<name>A0A2J8A0T5_9CHLO</name>
<proteinExistence type="predicted"/>
<keyword evidence="3" id="KW-1185">Reference proteome</keyword>
<accession>A0A2J8A0T5</accession>
<organism evidence="2 3">
    <name type="scientific">Tetrabaena socialis</name>
    <dbReference type="NCBI Taxonomy" id="47790"/>
    <lineage>
        <taxon>Eukaryota</taxon>
        <taxon>Viridiplantae</taxon>
        <taxon>Chlorophyta</taxon>
        <taxon>core chlorophytes</taxon>
        <taxon>Chlorophyceae</taxon>
        <taxon>CS clade</taxon>
        <taxon>Chlamydomonadales</taxon>
        <taxon>Tetrabaenaceae</taxon>
        <taxon>Tetrabaena</taxon>
    </lineage>
</organism>
<dbReference type="EMBL" id="PGGS01000258">
    <property type="protein sequence ID" value="PNH06115.1"/>
    <property type="molecule type" value="Genomic_DNA"/>
</dbReference>
<feature type="compositionally biased region" description="Gly residues" evidence="1">
    <location>
        <begin position="327"/>
        <end position="354"/>
    </location>
</feature>
<dbReference type="Proteomes" id="UP000236333">
    <property type="component" value="Unassembled WGS sequence"/>
</dbReference>
<dbReference type="AlphaFoldDB" id="A0A2J8A0T5"/>
<feature type="compositionally biased region" description="Low complexity" evidence="1">
    <location>
        <begin position="396"/>
        <end position="410"/>
    </location>
</feature>
<evidence type="ECO:0000256" key="1">
    <source>
        <dbReference type="SAM" id="MobiDB-lite"/>
    </source>
</evidence>
<feature type="compositionally biased region" description="Low complexity" evidence="1">
    <location>
        <begin position="374"/>
        <end position="388"/>
    </location>
</feature>
<evidence type="ECO:0000313" key="2">
    <source>
        <dbReference type="EMBL" id="PNH06115.1"/>
    </source>
</evidence>
<evidence type="ECO:0000313" key="3">
    <source>
        <dbReference type="Proteomes" id="UP000236333"/>
    </source>
</evidence>
<gene>
    <name evidence="2" type="ORF">TSOC_007567</name>
</gene>
<sequence length="486" mass="50441">MVLEEMLAAAKGAMTGMAETAAEVITQAFAQGMVLGPRTTVTVTASNCTSVKRKQVEQLVASKFAYHNSCSAPCCLKGPLPNVSISERMDWSRFGNSEKQATAWGRDWLQKNLAPPGVVVLAVQDARWLDCTVDFLEGCVKIESSATDYIFVDEEAWEKCWEEHRAELIKVQQLEAAAGSSDGVKGSLTKDAVLSLTGSVLAFYEAKTDASLKKLDSVRGQALLQYLAINHMRNWPMRDIIVIFGNFNNNYTIHAGHQDSGGLKSSLHVAGPPSALSAVLEHGRNSSHSSSPSSVNAGFIQALMRPPQIDEVSAHEAVEAPGDEGPSSGGRRGGSGGEGAGGRGGGGPGRGGSTQAGSSSSSGGGAGGGGGAAAAGSSKQAGTSNGNGEEAGGAGSSSAGSSRTSSPDSGSSGGERFDADEGLLEAAQDNFFAQAFMSVLRQPAVYQGVLKQDAPPTSFQPPTREELMEKFAAMLVKVKLHADQRQ</sequence>